<comment type="caution">
    <text evidence="1">The sequence shown here is derived from an EMBL/GenBank/DDBJ whole genome shotgun (WGS) entry which is preliminary data.</text>
</comment>
<reference evidence="1" key="1">
    <citation type="submission" date="2021-02" db="EMBL/GenBank/DDBJ databases">
        <authorList>
            <person name="Nowell W R."/>
        </authorList>
    </citation>
    <scope>NUCLEOTIDE SEQUENCE</scope>
</reference>
<evidence type="ECO:0000313" key="2">
    <source>
        <dbReference type="Proteomes" id="UP000663862"/>
    </source>
</evidence>
<organism evidence="1 2">
    <name type="scientific">Rotaria socialis</name>
    <dbReference type="NCBI Taxonomy" id="392032"/>
    <lineage>
        <taxon>Eukaryota</taxon>
        <taxon>Metazoa</taxon>
        <taxon>Spiralia</taxon>
        <taxon>Gnathifera</taxon>
        <taxon>Rotifera</taxon>
        <taxon>Eurotatoria</taxon>
        <taxon>Bdelloidea</taxon>
        <taxon>Philodinida</taxon>
        <taxon>Philodinidae</taxon>
        <taxon>Rotaria</taxon>
    </lineage>
</organism>
<gene>
    <name evidence="1" type="ORF">TSG867_LOCUS33562</name>
</gene>
<dbReference type="Proteomes" id="UP000663862">
    <property type="component" value="Unassembled WGS sequence"/>
</dbReference>
<name>A0A821IS25_9BILA</name>
<dbReference type="AlphaFoldDB" id="A0A821IS25"/>
<proteinExistence type="predicted"/>
<feature type="non-terminal residue" evidence="1">
    <location>
        <position position="1"/>
    </location>
</feature>
<sequence>MSVREEVRLSMVPQGSSWSREQLLAVHFDFFKTANSIQQTIQFNSNEHK</sequence>
<dbReference type="EMBL" id="CAJOBQ010010711">
    <property type="protein sequence ID" value="CAF4706745.1"/>
    <property type="molecule type" value="Genomic_DNA"/>
</dbReference>
<evidence type="ECO:0000313" key="1">
    <source>
        <dbReference type="EMBL" id="CAF4706745.1"/>
    </source>
</evidence>
<accession>A0A821IS25</accession>
<protein>
    <submittedName>
        <fullName evidence="1">Uncharacterized protein</fullName>
    </submittedName>
</protein>